<dbReference type="GO" id="GO:0016758">
    <property type="term" value="F:hexosyltransferase activity"/>
    <property type="evidence" value="ECO:0007669"/>
    <property type="project" value="UniProtKB-ARBA"/>
</dbReference>
<dbReference type="AlphaFoldDB" id="A0A412YM31"/>
<dbReference type="Gene3D" id="3.90.550.10">
    <property type="entry name" value="Spore Coat Polysaccharide Biosynthesis Protein SpsA, Chain A"/>
    <property type="match status" value="1"/>
</dbReference>
<dbReference type="PANTHER" id="PTHR22916:SF51">
    <property type="entry name" value="GLYCOSYLTRANSFERASE EPSH-RELATED"/>
    <property type="match status" value="1"/>
</dbReference>
<keyword evidence="1" id="KW-0328">Glycosyltransferase</keyword>
<keyword evidence="2 4" id="KW-0808">Transferase</keyword>
<evidence type="ECO:0000313" key="4">
    <source>
        <dbReference type="EMBL" id="RGV58460.1"/>
    </source>
</evidence>
<dbReference type="InterPro" id="IPR001173">
    <property type="entry name" value="Glyco_trans_2-like"/>
</dbReference>
<sequence length="336" mass="40186">MESSPLISIITPVYNVEQYLRQCIESVIMQDFQDWELILVDDGSTDKSGVICDEYALKEERIRVLHKENSGQADSRNVALQLAKADLIGFVDSDDWIESDMYSVLYHTLIENQADIAICGYFQDYKDISEASCAIGEVVVYNRDEALKLILEDKVIKSFLWDKLFHRKVITDLLPKSYYYEDYATLFKWFINANKIAFCQRPEYHYRQRKGSTDHDADPRKKYHFFVAEQERYNYLQKHHLLLERSKEFAAKVVMTGIQETKGIARRAKDWEKDLYYIKKIRQELQQYLPVDYKELGLKRYIRLWKLQHFLPWYIFSLRLSQLFVFKKRNKKMCYE</sequence>
<dbReference type="RefSeq" id="WP_022392309.1">
    <property type="nucleotide sequence ID" value="NZ_QRZF01000001.1"/>
</dbReference>
<evidence type="ECO:0000256" key="1">
    <source>
        <dbReference type="ARBA" id="ARBA00022676"/>
    </source>
</evidence>
<dbReference type="Pfam" id="PF00535">
    <property type="entry name" value="Glycos_transf_2"/>
    <property type="match status" value="1"/>
</dbReference>
<feature type="domain" description="Glycosyltransferase 2-like" evidence="3">
    <location>
        <begin position="8"/>
        <end position="128"/>
    </location>
</feature>
<protein>
    <submittedName>
        <fullName evidence="4">Glycosyltransferase</fullName>
    </submittedName>
</protein>
<reference evidence="4 5" key="1">
    <citation type="submission" date="2018-08" db="EMBL/GenBank/DDBJ databases">
        <title>A genome reference for cultivated species of the human gut microbiota.</title>
        <authorList>
            <person name="Zou Y."/>
            <person name="Xue W."/>
            <person name="Luo G."/>
        </authorList>
    </citation>
    <scope>NUCLEOTIDE SEQUENCE [LARGE SCALE GENOMIC DNA]</scope>
    <source>
        <strain evidence="4 5">AF14-32</strain>
    </source>
</reference>
<organism evidence="4 5">
    <name type="scientific">Bacteroides intestinalis</name>
    <dbReference type="NCBI Taxonomy" id="329854"/>
    <lineage>
        <taxon>Bacteria</taxon>
        <taxon>Pseudomonadati</taxon>
        <taxon>Bacteroidota</taxon>
        <taxon>Bacteroidia</taxon>
        <taxon>Bacteroidales</taxon>
        <taxon>Bacteroidaceae</taxon>
        <taxon>Bacteroides</taxon>
    </lineage>
</organism>
<evidence type="ECO:0000313" key="5">
    <source>
        <dbReference type="Proteomes" id="UP000283850"/>
    </source>
</evidence>
<evidence type="ECO:0000259" key="3">
    <source>
        <dbReference type="Pfam" id="PF00535"/>
    </source>
</evidence>
<gene>
    <name evidence="4" type="ORF">DWW10_02210</name>
</gene>
<dbReference type="PANTHER" id="PTHR22916">
    <property type="entry name" value="GLYCOSYLTRANSFERASE"/>
    <property type="match status" value="1"/>
</dbReference>
<dbReference type="EMBL" id="QRZF01000001">
    <property type="protein sequence ID" value="RGV58460.1"/>
    <property type="molecule type" value="Genomic_DNA"/>
</dbReference>
<proteinExistence type="predicted"/>
<dbReference type="CDD" id="cd00761">
    <property type="entry name" value="Glyco_tranf_GTA_type"/>
    <property type="match status" value="1"/>
</dbReference>
<dbReference type="SUPFAM" id="SSF53448">
    <property type="entry name" value="Nucleotide-diphospho-sugar transferases"/>
    <property type="match status" value="1"/>
</dbReference>
<evidence type="ECO:0000256" key="2">
    <source>
        <dbReference type="ARBA" id="ARBA00022679"/>
    </source>
</evidence>
<dbReference type="InterPro" id="IPR029044">
    <property type="entry name" value="Nucleotide-diphossugar_trans"/>
</dbReference>
<name>A0A412YM31_9BACE</name>
<dbReference type="Proteomes" id="UP000283850">
    <property type="component" value="Unassembled WGS sequence"/>
</dbReference>
<accession>A0A412YM31</accession>
<comment type="caution">
    <text evidence="4">The sequence shown here is derived from an EMBL/GenBank/DDBJ whole genome shotgun (WGS) entry which is preliminary data.</text>
</comment>